<name>A0A0B2RL83_GLYSO</name>
<gene>
    <name evidence="2" type="ORF">glysoja_038677</name>
</gene>
<protein>
    <recommendedName>
        <fullName evidence="1">DUF8039 domain-containing protein</fullName>
    </recommendedName>
</protein>
<sequence>IAVADPANQGLARGVHHRKRDAADHGILQPDVVPDAISGTCTTSRASDRCNLYIEVDLARLVAQGRVYEGSTVVHNTHLLPGQVKVSVEEVRDADAPVPVPTDEVSLVGQALHTFFAWLTHLVVVSLEKPPPKPDPEVDDPLYLMTLTIPEFFLRPYQVTWDATMFGVFNPNFPLYIKHEDLSEITHNDISLKQRSGQSQFESEYKIKTWMQSSKHDVYLGAYLNGGHWQMVVILPKEHLVVWFCSLHNRPDNYLKEIINSALKGLDDAPQPKSKAPARWIVVKYFNNPRQLQLERLKALRIQWAQYYL</sequence>
<proteinExistence type="predicted"/>
<dbReference type="EMBL" id="KN649979">
    <property type="protein sequence ID" value="KHN32723.1"/>
    <property type="molecule type" value="Genomic_DNA"/>
</dbReference>
<dbReference type="InterPro" id="IPR038765">
    <property type="entry name" value="Papain-like_cys_pep_sf"/>
</dbReference>
<dbReference type="SUPFAM" id="SSF54001">
    <property type="entry name" value="Cysteine proteinases"/>
    <property type="match status" value="1"/>
</dbReference>
<evidence type="ECO:0000259" key="1">
    <source>
        <dbReference type="Pfam" id="PF26133"/>
    </source>
</evidence>
<accession>A0A0B2RL83</accession>
<dbReference type="Proteomes" id="UP000053555">
    <property type="component" value="Unassembled WGS sequence"/>
</dbReference>
<evidence type="ECO:0000313" key="2">
    <source>
        <dbReference type="EMBL" id="KHN32723.1"/>
    </source>
</evidence>
<dbReference type="InterPro" id="IPR058352">
    <property type="entry name" value="DUF8039"/>
</dbReference>
<feature type="non-terminal residue" evidence="2">
    <location>
        <position position="1"/>
    </location>
</feature>
<dbReference type="AlphaFoldDB" id="A0A0B2RL83"/>
<dbReference type="PANTHER" id="PTHR33018">
    <property type="entry name" value="OS10G0338966 PROTEIN-RELATED"/>
    <property type="match status" value="1"/>
</dbReference>
<organism evidence="2">
    <name type="scientific">Glycine soja</name>
    <name type="common">Wild soybean</name>
    <dbReference type="NCBI Taxonomy" id="3848"/>
    <lineage>
        <taxon>Eukaryota</taxon>
        <taxon>Viridiplantae</taxon>
        <taxon>Streptophyta</taxon>
        <taxon>Embryophyta</taxon>
        <taxon>Tracheophyta</taxon>
        <taxon>Spermatophyta</taxon>
        <taxon>Magnoliopsida</taxon>
        <taxon>eudicotyledons</taxon>
        <taxon>Gunneridae</taxon>
        <taxon>Pentapetalae</taxon>
        <taxon>rosids</taxon>
        <taxon>fabids</taxon>
        <taxon>Fabales</taxon>
        <taxon>Fabaceae</taxon>
        <taxon>Papilionoideae</taxon>
        <taxon>50 kb inversion clade</taxon>
        <taxon>NPAAA clade</taxon>
        <taxon>indigoferoid/millettioid clade</taxon>
        <taxon>Phaseoleae</taxon>
        <taxon>Glycine</taxon>
        <taxon>Glycine subgen. Soja</taxon>
    </lineage>
</organism>
<reference evidence="2" key="1">
    <citation type="submission" date="2014-07" db="EMBL/GenBank/DDBJ databases">
        <title>Identification of a novel salt tolerance gene in wild soybean by whole-genome sequencing.</title>
        <authorList>
            <person name="Lam H.-M."/>
            <person name="Qi X."/>
            <person name="Li M.-W."/>
            <person name="Liu X."/>
            <person name="Xie M."/>
            <person name="Ni M."/>
            <person name="Xu X."/>
        </authorList>
    </citation>
    <scope>NUCLEOTIDE SEQUENCE [LARGE SCALE GENOMIC DNA]</scope>
    <source>
        <tissue evidence="2">Root</tissue>
    </source>
</reference>
<dbReference type="Pfam" id="PF26133">
    <property type="entry name" value="DUF8039"/>
    <property type="match status" value="1"/>
</dbReference>
<dbReference type="PANTHER" id="PTHR33018:SF34">
    <property type="entry name" value="OS02G0472350 PROTEIN"/>
    <property type="match status" value="1"/>
</dbReference>
<feature type="domain" description="DUF8039" evidence="1">
    <location>
        <begin position="48"/>
        <end position="125"/>
    </location>
</feature>